<comment type="caution">
    <text evidence="1">The sequence shown here is derived from an EMBL/GenBank/DDBJ whole genome shotgun (WGS) entry which is preliminary data.</text>
</comment>
<gene>
    <name evidence="1" type="ORF">CEXT_118771</name>
</gene>
<accession>A0AAV4VRR6</accession>
<dbReference type="EMBL" id="BPLR01015015">
    <property type="protein sequence ID" value="GIY72972.1"/>
    <property type="molecule type" value="Genomic_DNA"/>
</dbReference>
<sequence length="197" mass="22044">MLHHFEKKSLTNLDPAINKECTFSTIKIPEIIFESNNLDVPKSNEFTDKTKIMQAKPFMDSEYDSCTSISSNKSCNSKSSDDVFHSCESLSEILDSSSELDESKNSLMQSNQSLCEVNSSVDLNSSITENVDYPNEAKIAISNVSIKSQQQYVTLSFPVNLVPKKVLKNIKLHAMIKVGLIPHVLPHLSHVLYMDTI</sequence>
<evidence type="ECO:0000313" key="2">
    <source>
        <dbReference type="Proteomes" id="UP001054945"/>
    </source>
</evidence>
<dbReference type="AlphaFoldDB" id="A0AAV4VRR6"/>
<reference evidence="1 2" key="1">
    <citation type="submission" date="2021-06" db="EMBL/GenBank/DDBJ databases">
        <title>Caerostris extrusa draft genome.</title>
        <authorList>
            <person name="Kono N."/>
            <person name="Arakawa K."/>
        </authorList>
    </citation>
    <scope>NUCLEOTIDE SEQUENCE [LARGE SCALE GENOMIC DNA]</scope>
</reference>
<name>A0AAV4VRR6_CAEEX</name>
<protein>
    <submittedName>
        <fullName evidence="1">Uncharacterized protein</fullName>
    </submittedName>
</protein>
<evidence type="ECO:0000313" key="1">
    <source>
        <dbReference type="EMBL" id="GIY72972.1"/>
    </source>
</evidence>
<dbReference type="Proteomes" id="UP001054945">
    <property type="component" value="Unassembled WGS sequence"/>
</dbReference>
<organism evidence="1 2">
    <name type="scientific">Caerostris extrusa</name>
    <name type="common">Bark spider</name>
    <name type="synonym">Caerostris bankana</name>
    <dbReference type="NCBI Taxonomy" id="172846"/>
    <lineage>
        <taxon>Eukaryota</taxon>
        <taxon>Metazoa</taxon>
        <taxon>Ecdysozoa</taxon>
        <taxon>Arthropoda</taxon>
        <taxon>Chelicerata</taxon>
        <taxon>Arachnida</taxon>
        <taxon>Araneae</taxon>
        <taxon>Araneomorphae</taxon>
        <taxon>Entelegynae</taxon>
        <taxon>Araneoidea</taxon>
        <taxon>Araneidae</taxon>
        <taxon>Caerostris</taxon>
    </lineage>
</organism>
<proteinExistence type="predicted"/>
<keyword evidence="2" id="KW-1185">Reference proteome</keyword>